<feature type="compositionally biased region" description="Basic and acidic residues" evidence="2">
    <location>
        <begin position="229"/>
        <end position="238"/>
    </location>
</feature>
<protein>
    <submittedName>
        <fullName evidence="3">Uncharacterized protein</fullName>
    </submittedName>
</protein>
<reference evidence="3" key="2">
    <citation type="submission" date="2025-09" db="UniProtKB">
        <authorList>
            <consortium name="Ensembl"/>
        </authorList>
    </citation>
    <scope>IDENTIFICATION</scope>
</reference>
<organism evidence="3 4">
    <name type="scientific">Salmo trutta</name>
    <name type="common">Brown trout</name>
    <dbReference type="NCBI Taxonomy" id="8032"/>
    <lineage>
        <taxon>Eukaryota</taxon>
        <taxon>Metazoa</taxon>
        <taxon>Chordata</taxon>
        <taxon>Craniata</taxon>
        <taxon>Vertebrata</taxon>
        <taxon>Euteleostomi</taxon>
        <taxon>Actinopterygii</taxon>
        <taxon>Neopterygii</taxon>
        <taxon>Teleostei</taxon>
        <taxon>Protacanthopterygii</taxon>
        <taxon>Salmoniformes</taxon>
        <taxon>Salmonidae</taxon>
        <taxon>Salmoninae</taxon>
        <taxon>Salmo</taxon>
    </lineage>
</organism>
<dbReference type="AlphaFoldDB" id="A0A674BFJ3"/>
<dbReference type="GeneTree" id="ENSGT00940000171284"/>
<evidence type="ECO:0000313" key="3">
    <source>
        <dbReference type="Ensembl" id="ENSSTUP00000069782.1"/>
    </source>
</evidence>
<keyword evidence="1" id="KW-0677">Repeat</keyword>
<keyword evidence="4" id="KW-1185">Reference proteome</keyword>
<accession>A0A674BFJ3</accession>
<dbReference type="InterPro" id="IPR051242">
    <property type="entry name" value="WD-EF-hand_domain"/>
</dbReference>
<dbReference type="Ensembl" id="ENSSTUT00000074129.1">
    <property type="protein sequence ID" value="ENSSTUP00000069782.1"/>
    <property type="gene ID" value="ENSSTUG00000030632.1"/>
</dbReference>
<dbReference type="SUPFAM" id="SSF50978">
    <property type="entry name" value="WD40 repeat-like"/>
    <property type="match status" value="1"/>
</dbReference>
<dbReference type="InParanoid" id="A0A674BFJ3"/>
<feature type="compositionally biased region" description="Gly residues" evidence="2">
    <location>
        <begin position="239"/>
        <end position="261"/>
    </location>
</feature>
<evidence type="ECO:0000256" key="2">
    <source>
        <dbReference type="SAM" id="MobiDB-lite"/>
    </source>
</evidence>
<name>A0A674BFJ3_SALTR</name>
<proteinExistence type="predicted"/>
<dbReference type="InterPro" id="IPR036322">
    <property type="entry name" value="WD40_repeat_dom_sf"/>
</dbReference>
<evidence type="ECO:0000313" key="4">
    <source>
        <dbReference type="Proteomes" id="UP000472277"/>
    </source>
</evidence>
<dbReference type="PANTHER" id="PTHR44324">
    <property type="entry name" value="WD40 REPEAT DOMAIN 95"/>
    <property type="match status" value="1"/>
</dbReference>
<dbReference type="PANTHER" id="PTHR44324:SF1">
    <property type="entry name" value="WD REPEAT-CONTAINING PROTEIN 49"/>
    <property type="match status" value="1"/>
</dbReference>
<dbReference type="Proteomes" id="UP000472277">
    <property type="component" value="Chromosome 26"/>
</dbReference>
<reference evidence="3" key="1">
    <citation type="submission" date="2025-08" db="UniProtKB">
        <authorList>
            <consortium name="Ensembl"/>
        </authorList>
    </citation>
    <scope>IDENTIFICATION</scope>
</reference>
<feature type="region of interest" description="Disordered" evidence="2">
    <location>
        <begin position="222"/>
        <end position="262"/>
    </location>
</feature>
<evidence type="ECO:0000256" key="1">
    <source>
        <dbReference type="ARBA" id="ARBA00022737"/>
    </source>
</evidence>
<sequence length="397" mass="45199">MEAGPLESRLSMEDYEKLQSLFLVSVSFSRAEFIEQAWSAVRRGSREEYGLLFDSVVVTQEQRIDWERLTSFLLLGLSEKEENERAATVPRWQPPRTLTPPHPFNVILHWWLCIHYLLTSLCKGGTLGVWAGEDFALLQTHRLHNDSVRPKDLWVTAMVVLHNVHKIAVSFTSKELCFYDLLSKQQFSCQYKLQGLRYAPLSLDYWFHPTYPAQAVLTMGDTGGQVRGEGGRQGDKGGGEMGTGGKGGGETGTGERGGGETVGQVGERWEQVIEELSEHSLAIEKGCHRQTWHSREDSLCEHCPQNEVETELHFLTSCQMYDHIRDTYFPQITQILKEFENKPNFNELPYLLGEIPQCTITAARFVTCCHKKRATSEEQTPLQIQPIFMFICFTICT</sequence>